<dbReference type="EMBL" id="JBBWWQ010000006">
    <property type="protein sequence ID" value="KAK8944957.1"/>
    <property type="molecule type" value="Genomic_DNA"/>
</dbReference>
<dbReference type="PANTHER" id="PTHR13261">
    <property type="entry name" value="BRCA2 AND CDKN1A INTERACTING PROTEIN"/>
    <property type="match status" value="1"/>
</dbReference>
<sequence>MAERDSKFSELQDHVGCYVLIKVLPFSFFLLIGSKEQTGMVHRRLLSRRRHLPHLRAFSSFFRILSLSRSKTIARSSFADASLASKAVAQSESLDHIHTAKIKRPKYNGNGEEHLQEKEAIVQADFGFFDPKPGDFHGVKLLLQNYLDENPWDLSGFVDLILGQTTVGTVVKLDGDYEDDEQGDEEDLYAVISALNIGRYGGHKCIMELKEFLIGVCGDESMKKQLKLLLEQQENDVGLLISQRFVNCPHQLVPPLYDALFDEVSWATEDEPSQELKDSFCFKLYLLITKIYANKHANQCTAKGKHDPDESIIYLKAEDEIFHEMSSLSFTFRLHSSPFVPPELKNYRAMGLVMVINSDAISKFRERLKSLLAES</sequence>
<evidence type="ECO:0000313" key="2">
    <source>
        <dbReference type="EMBL" id="KAK8944957.1"/>
    </source>
</evidence>
<dbReference type="AlphaFoldDB" id="A0AAP0BQI4"/>
<evidence type="ECO:0000256" key="1">
    <source>
        <dbReference type="ARBA" id="ARBA00006781"/>
    </source>
</evidence>
<comment type="similarity">
    <text evidence="1">Belongs to the BCP1 family.</text>
</comment>
<reference evidence="2 3" key="1">
    <citation type="journal article" date="2022" name="Nat. Plants">
        <title>Genomes of leafy and leafless Platanthera orchids illuminate the evolution of mycoheterotrophy.</title>
        <authorList>
            <person name="Li M.H."/>
            <person name="Liu K.W."/>
            <person name="Li Z."/>
            <person name="Lu H.C."/>
            <person name="Ye Q.L."/>
            <person name="Zhang D."/>
            <person name="Wang J.Y."/>
            <person name="Li Y.F."/>
            <person name="Zhong Z.M."/>
            <person name="Liu X."/>
            <person name="Yu X."/>
            <person name="Liu D.K."/>
            <person name="Tu X.D."/>
            <person name="Liu B."/>
            <person name="Hao Y."/>
            <person name="Liao X.Y."/>
            <person name="Jiang Y.T."/>
            <person name="Sun W.H."/>
            <person name="Chen J."/>
            <person name="Chen Y.Q."/>
            <person name="Ai Y."/>
            <person name="Zhai J.W."/>
            <person name="Wu S.S."/>
            <person name="Zhou Z."/>
            <person name="Hsiao Y.Y."/>
            <person name="Wu W.L."/>
            <person name="Chen Y.Y."/>
            <person name="Lin Y.F."/>
            <person name="Hsu J.L."/>
            <person name="Li C.Y."/>
            <person name="Wang Z.W."/>
            <person name="Zhao X."/>
            <person name="Zhong W.Y."/>
            <person name="Ma X.K."/>
            <person name="Ma L."/>
            <person name="Huang J."/>
            <person name="Chen G.Z."/>
            <person name="Huang M.Z."/>
            <person name="Huang L."/>
            <person name="Peng D.H."/>
            <person name="Luo Y.B."/>
            <person name="Zou S.Q."/>
            <person name="Chen S.P."/>
            <person name="Lan S."/>
            <person name="Tsai W.C."/>
            <person name="Van de Peer Y."/>
            <person name="Liu Z.J."/>
        </authorList>
    </citation>
    <scope>NUCLEOTIDE SEQUENCE [LARGE SCALE GENOMIC DNA]</scope>
    <source>
        <strain evidence="2">Lor287</strain>
    </source>
</reference>
<keyword evidence="3" id="KW-1185">Reference proteome</keyword>
<dbReference type="GO" id="GO:0005634">
    <property type="term" value="C:nucleus"/>
    <property type="evidence" value="ECO:0007669"/>
    <property type="project" value="TreeGrafter"/>
</dbReference>
<dbReference type="Pfam" id="PF13862">
    <property type="entry name" value="BCCIP"/>
    <property type="match status" value="1"/>
</dbReference>
<proteinExistence type="inferred from homology"/>
<dbReference type="Proteomes" id="UP001418222">
    <property type="component" value="Unassembled WGS sequence"/>
</dbReference>
<comment type="caution">
    <text evidence="2">The sequence shown here is derived from an EMBL/GenBank/DDBJ whole genome shotgun (WGS) entry which is preliminary data.</text>
</comment>
<gene>
    <name evidence="2" type="ORF">KSP39_PZI008122</name>
</gene>
<dbReference type="InterPro" id="IPR025602">
    <property type="entry name" value="BCP1_family"/>
</dbReference>
<accession>A0AAP0BQI4</accession>
<evidence type="ECO:0008006" key="4">
    <source>
        <dbReference type="Google" id="ProtNLM"/>
    </source>
</evidence>
<evidence type="ECO:0000313" key="3">
    <source>
        <dbReference type="Proteomes" id="UP001418222"/>
    </source>
</evidence>
<organism evidence="2 3">
    <name type="scientific">Platanthera zijinensis</name>
    <dbReference type="NCBI Taxonomy" id="2320716"/>
    <lineage>
        <taxon>Eukaryota</taxon>
        <taxon>Viridiplantae</taxon>
        <taxon>Streptophyta</taxon>
        <taxon>Embryophyta</taxon>
        <taxon>Tracheophyta</taxon>
        <taxon>Spermatophyta</taxon>
        <taxon>Magnoliopsida</taxon>
        <taxon>Liliopsida</taxon>
        <taxon>Asparagales</taxon>
        <taxon>Orchidaceae</taxon>
        <taxon>Orchidoideae</taxon>
        <taxon>Orchideae</taxon>
        <taxon>Orchidinae</taxon>
        <taxon>Platanthera</taxon>
    </lineage>
</organism>
<protein>
    <recommendedName>
        <fullName evidence="4">Protein BCCIP homolog</fullName>
    </recommendedName>
</protein>
<dbReference type="PANTHER" id="PTHR13261:SF0">
    <property type="entry name" value="BRCA2 AND CDKN1A-INTERACTING PROTEIN"/>
    <property type="match status" value="1"/>
</dbReference>
<name>A0AAP0BQI4_9ASPA</name>